<dbReference type="InterPro" id="IPR038610">
    <property type="entry name" value="FliK-like_C_sf"/>
</dbReference>
<evidence type="ECO:0000256" key="1">
    <source>
        <dbReference type="SAM" id="MobiDB-lite"/>
    </source>
</evidence>
<feature type="region of interest" description="Disordered" evidence="1">
    <location>
        <begin position="386"/>
        <end position="429"/>
    </location>
</feature>
<evidence type="ECO:0000313" key="3">
    <source>
        <dbReference type="EMBL" id="TFB23210.1"/>
    </source>
</evidence>
<evidence type="ECO:0000259" key="2">
    <source>
        <dbReference type="Pfam" id="PF02120"/>
    </source>
</evidence>
<dbReference type="EMBL" id="SOPW01000004">
    <property type="protein sequence ID" value="TFB23210.1"/>
    <property type="molecule type" value="Genomic_DNA"/>
</dbReference>
<dbReference type="Pfam" id="PF02120">
    <property type="entry name" value="Flg_hook"/>
    <property type="match status" value="1"/>
</dbReference>
<feature type="compositionally biased region" description="Basic and acidic residues" evidence="1">
    <location>
        <begin position="390"/>
        <end position="407"/>
    </location>
</feature>
<dbReference type="Proteomes" id="UP000297975">
    <property type="component" value="Unassembled WGS sequence"/>
</dbReference>
<reference evidence="3 4" key="1">
    <citation type="submission" date="2019-03" db="EMBL/GenBank/DDBJ databases">
        <authorList>
            <person name="He R.-H."/>
        </authorList>
    </citation>
    <scope>NUCLEOTIDE SEQUENCE [LARGE SCALE GENOMIC DNA]</scope>
    <source>
        <strain evidence="4">SH 714</strain>
    </source>
</reference>
<gene>
    <name evidence="3" type="ORF">E3U55_05165</name>
</gene>
<protein>
    <recommendedName>
        <fullName evidence="2">Flagellar hook-length control protein-like C-terminal domain-containing protein</fullName>
    </recommendedName>
</protein>
<accession>A0A4Y8ISU5</accession>
<comment type="caution">
    <text evidence="3">The sequence shown here is derived from an EMBL/GenBank/DDBJ whole genome shotgun (WGS) entry which is preliminary data.</text>
</comment>
<feature type="domain" description="Flagellar hook-length control protein-like C-terminal" evidence="2">
    <location>
        <begin position="314"/>
        <end position="384"/>
    </location>
</feature>
<dbReference type="InterPro" id="IPR021136">
    <property type="entry name" value="Flagellar_hook_control-like_C"/>
</dbReference>
<dbReference type="AlphaFoldDB" id="A0A4Y8ISU5"/>
<dbReference type="CDD" id="cd17470">
    <property type="entry name" value="T3SS_Flik_C"/>
    <property type="match status" value="1"/>
</dbReference>
<evidence type="ECO:0000313" key="4">
    <source>
        <dbReference type="Proteomes" id="UP000297975"/>
    </source>
</evidence>
<dbReference type="Gene3D" id="3.30.750.140">
    <property type="match status" value="1"/>
</dbReference>
<sequence length="429" mass="48645">MNMAVATLLMGNAQQLTSGKNLSPNKPVNSFQQIISQVMTTEGESQTELLSQLKELLNLDLQTLFKSLEQGVSEEIPEKLSQQLVERFNELIIEFDGDLNNLMKDTLTQITSDFSVVDSEEQTVQVIGAFILNSMTQSDQKVNPITKPDALVQGERVLSKIVQMIKSPTDSSNQLQNNKIPLDIKIPDGWSKKWNELLTKLNQPTTKTQSLEMSLVSNRLVDSIKQLVTTPKARFELNQLNWTDISTNKNRSLQSQPVSSIDQSQINGQLTKQEQFIIHMTRPEQSTTSTTNQKQIIEQLQKIIQSTRFTQVGAQKQLSIQLKPANLGDMMLKFTQIDGQMAVKISVTTQAAKEMLEGNLQQLRHMFSPNQVVVERQVDQTNTDYTQQFTDKDESQQDQDSQEHAQDQTDSNEEQLEKSFSDYLFEEEV</sequence>
<proteinExistence type="predicted"/>
<keyword evidence="4" id="KW-1185">Reference proteome</keyword>
<name>A0A4Y8ISU5_9BACI</name>
<organism evidence="3 4">
    <name type="scientific">Filobacillus milosensis</name>
    <dbReference type="NCBI Taxonomy" id="94137"/>
    <lineage>
        <taxon>Bacteria</taxon>
        <taxon>Bacillati</taxon>
        <taxon>Bacillota</taxon>
        <taxon>Bacilli</taxon>
        <taxon>Bacillales</taxon>
        <taxon>Bacillaceae</taxon>
        <taxon>Filobacillus</taxon>
    </lineage>
</organism>
<dbReference type="RefSeq" id="WP_134339283.1">
    <property type="nucleotide sequence ID" value="NZ_SOPW01000004.1"/>
</dbReference>
<dbReference type="OrthoDB" id="2968951at2"/>